<dbReference type="SUPFAM" id="SSF53474">
    <property type="entry name" value="alpha/beta-Hydrolases"/>
    <property type="match status" value="1"/>
</dbReference>
<comment type="caution">
    <text evidence="2">The sequence shown here is derived from an EMBL/GenBank/DDBJ whole genome shotgun (WGS) entry which is preliminary data.</text>
</comment>
<sequence length="281" mass="29981">MNISTAYYHRGGVRLAYERAGAGPLVVFLHGVGGNRSNWRGELERLGGAYCCVAWDARGYGDSDDPGETLVFDDFALDLAALLDHLGAERAHVVGLSMGGFIAQSFYTHCPQRVATLTLAATSAGANLLTAAEREDFLARRLRPLEAGRSIADIAPGLVDVLAGRRADAAIRERLRLSLVALRPASYKQALRALVTTDFRQALPSIEVPTLVVTGDDDRVFPLSESQYLAKHIAGSRLTVIEGAGHLCNIEAPEEFAAALSEFLLSASNSGASIVGTESRT</sequence>
<dbReference type="PANTHER" id="PTHR43433:SF1">
    <property type="entry name" value="BLL5160 PROTEIN"/>
    <property type="match status" value="1"/>
</dbReference>
<dbReference type="InterPro" id="IPR000073">
    <property type="entry name" value="AB_hydrolase_1"/>
</dbReference>
<dbReference type="RefSeq" id="WP_087647552.1">
    <property type="nucleotide sequence ID" value="NZ_FCON02000081.1"/>
</dbReference>
<protein>
    <submittedName>
        <fullName evidence="2">Alpha/beta hydrolase</fullName>
    </submittedName>
</protein>
<dbReference type="GO" id="GO:0016787">
    <property type="term" value="F:hydrolase activity"/>
    <property type="evidence" value="ECO:0007669"/>
    <property type="project" value="UniProtKB-KW"/>
</dbReference>
<reference evidence="2" key="1">
    <citation type="submission" date="2016-01" db="EMBL/GenBank/DDBJ databases">
        <authorList>
            <person name="Peeters C."/>
        </authorList>
    </citation>
    <scope>NUCLEOTIDE SEQUENCE [LARGE SCALE GENOMIC DNA]</scope>
    <source>
        <strain evidence="2">LMG 22940</strain>
    </source>
</reference>
<dbReference type="InterPro" id="IPR000639">
    <property type="entry name" value="Epox_hydrolase-like"/>
</dbReference>
<dbReference type="OrthoDB" id="9785847at2"/>
<name>A0A158KDX5_9BURK</name>
<gene>
    <name evidence="2" type="ORF">AWB68_05527</name>
</gene>
<proteinExistence type="predicted"/>
<dbReference type="EMBL" id="FCON02000081">
    <property type="protein sequence ID" value="SAL78933.1"/>
    <property type="molecule type" value="Genomic_DNA"/>
</dbReference>
<keyword evidence="2" id="KW-0378">Hydrolase</keyword>
<dbReference type="AlphaFoldDB" id="A0A158KDX5"/>
<dbReference type="PRINTS" id="PR00412">
    <property type="entry name" value="EPOXHYDRLASE"/>
</dbReference>
<keyword evidence="3" id="KW-1185">Reference proteome</keyword>
<dbReference type="PANTHER" id="PTHR43433">
    <property type="entry name" value="HYDROLASE, ALPHA/BETA FOLD FAMILY PROTEIN"/>
    <property type="match status" value="1"/>
</dbReference>
<evidence type="ECO:0000313" key="2">
    <source>
        <dbReference type="EMBL" id="SAL78933.1"/>
    </source>
</evidence>
<dbReference type="Proteomes" id="UP000054770">
    <property type="component" value="Unassembled WGS sequence"/>
</dbReference>
<dbReference type="InterPro" id="IPR029058">
    <property type="entry name" value="AB_hydrolase_fold"/>
</dbReference>
<organism evidence="2 3">
    <name type="scientific">Caballeronia choica</name>
    <dbReference type="NCBI Taxonomy" id="326476"/>
    <lineage>
        <taxon>Bacteria</taxon>
        <taxon>Pseudomonadati</taxon>
        <taxon>Pseudomonadota</taxon>
        <taxon>Betaproteobacteria</taxon>
        <taxon>Burkholderiales</taxon>
        <taxon>Burkholderiaceae</taxon>
        <taxon>Caballeronia</taxon>
    </lineage>
</organism>
<dbReference type="Pfam" id="PF00561">
    <property type="entry name" value="Abhydrolase_1"/>
    <property type="match status" value="1"/>
</dbReference>
<dbReference type="Gene3D" id="3.40.50.1820">
    <property type="entry name" value="alpha/beta hydrolase"/>
    <property type="match status" value="1"/>
</dbReference>
<evidence type="ECO:0000259" key="1">
    <source>
        <dbReference type="Pfam" id="PF00561"/>
    </source>
</evidence>
<evidence type="ECO:0000313" key="3">
    <source>
        <dbReference type="Proteomes" id="UP000054770"/>
    </source>
</evidence>
<accession>A0A158KDX5</accession>
<dbReference type="PRINTS" id="PR00111">
    <property type="entry name" value="ABHYDROLASE"/>
</dbReference>
<dbReference type="InterPro" id="IPR050471">
    <property type="entry name" value="AB_hydrolase"/>
</dbReference>
<feature type="domain" description="AB hydrolase-1" evidence="1">
    <location>
        <begin position="24"/>
        <end position="253"/>
    </location>
</feature>